<organism evidence="1 2">
    <name type="scientific">Melia azedarach</name>
    <name type="common">Chinaberry tree</name>
    <dbReference type="NCBI Taxonomy" id="155640"/>
    <lineage>
        <taxon>Eukaryota</taxon>
        <taxon>Viridiplantae</taxon>
        <taxon>Streptophyta</taxon>
        <taxon>Embryophyta</taxon>
        <taxon>Tracheophyta</taxon>
        <taxon>Spermatophyta</taxon>
        <taxon>Magnoliopsida</taxon>
        <taxon>eudicotyledons</taxon>
        <taxon>Gunneridae</taxon>
        <taxon>Pentapetalae</taxon>
        <taxon>rosids</taxon>
        <taxon>malvids</taxon>
        <taxon>Sapindales</taxon>
        <taxon>Meliaceae</taxon>
        <taxon>Melia</taxon>
    </lineage>
</organism>
<protein>
    <submittedName>
        <fullName evidence="1">Uncharacterized protein</fullName>
    </submittedName>
</protein>
<accession>A0ACC1YMC0</accession>
<proteinExistence type="predicted"/>
<keyword evidence="2" id="KW-1185">Reference proteome</keyword>
<dbReference type="EMBL" id="CM051395">
    <property type="protein sequence ID" value="KAJ4724561.1"/>
    <property type="molecule type" value="Genomic_DNA"/>
</dbReference>
<sequence length="765" mass="86853">MGVSTSRIEEDKALQLCRERKKFVRQALDGRCSLAATHVTYVQSLRNTGTALRKFVEPEGPIESSLYTSTNATPEPRSATGKSVSHLSFSSPKFSQPVDAAKTHSPFPSLPSSSRFQENHMKFRGFSSKKVEEKPPSPVIETVISSNSPQNVTPRSTEQAESSQFEDSPLPPESPPWDYFNLHRTDHEFSFQKGKGMNQMYENVDDLRRVREEEGIPELEDEEEKASLHEREESRDSEDEFDEPSADTLVRSFENLNRLHEHDAPSTSPTMPSVESVASESEFVNGRKINSPDLSPVRPNPSIAPFPTEVKKTPVKEDCIESKVAAKDFLSSIKDIEFLFIKASESGKEVPRMLEANKLHFRPIFPEKESGSVASTFLKACFSCGEDPSQVQEEPPQTDMKYLTWHRTASSRSSSSRNPLGVNSKDDVEDLTSDIFDNLHMISSSHASTLDRLYAWERKLYDEVKASEMVRREYDTKLKTLRQLESQGESAHRIDKTRAVVKDLHSRIRVAIHRIDSISKRIEELRDKELQPQLEELIEGLSRMWEVMFECHKLQFHMISVAYNSNSRVSIKSDSHRQITIHLENELSSLSSSFTKWTSAQKFYLQAINNWLVKCVSLPQKSSRRKRRLQPPPLRNLGPPIYATCGVWLDLLETLPSKQLTDSIKNLAAETGLFLPRQEKNQEKSGGDSAAVNLLTDEASEDWISGFDRFRSSLVGFIGQLNNFAEASVTMYADLKKSIEEAKIKYDEMISRDDRSNHDQYNSQS</sequence>
<gene>
    <name evidence="1" type="ORF">OWV82_003539</name>
</gene>
<name>A0ACC1YMC0_MELAZ</name>
<comment type="caution">
    <text evidence="1">The sequence shown here is derived from an EMBL/GenBank/DDBJ whole genome shotgun (WGS) entry which is preliminary data.</text>
</comment>
<evidence type="ECO:0000313" key="2">
    <source>
        <dbReference type="Proteomes" id="UP001164539"/>
    </source>
</evidence>
<reference evidence="1 2" key="1">
    <citation type="journal article" date="2023" name="Science">
        <title>Complex scaffold remodeling in plant triterpene biosynthesis.</title>
        <authorList>
            <person name="De La Pena R."/>
            <person name="Hodgson H."/>
            <person name="Liu J.C."/>
            <person name="Stephenson M.J."/>
            <person name="Martin A.C."/>
            <person name="Owen C."/>
            <person name="Harkess A."/>
            <person name="Leebens-Mack J."/>
            <person name="Jimenez L.E."/>
            <person name="Osbourn A."/>
            <person name="Sattely E.S."/>
        </authorList>
    </citation>
    <scope>NUCLEOTIDE SEQUENCE [LARGE SCALE GENOMIC DNA]</scope>
    <source>
        <strain evidence="2">cv. JPN11</strain>
        <tissue evidence="1">Leaf</tissue>
    </source>
</reference>
<evidence type="ECO:0000313" key="1">
    <source>
        <dbReference type="EMBL" id="KAJ4724561.1"/>
    </source>
</evidence>
<dbReference type="Proteomes" id="UP001164539">
    <property type="component" value="Chromosome 2"/>
</dbReference>